<feature type="region of interest" description="Disordered" evidence="1">
    <location>
        <begin position="223"/>
        <end position="251"/>
    </location>
</feature>
<evidence type="ECO:0000256" key="1">
    <source>
        <dbReference type="SAM" id="MobiDB-lite"/>
    </source>
</evidence>
<name>A0ABM0SMT5_CAMSA</name>
<dbReference type="InterPro" id="IPR006734">
    <property type="entry name" value="PLATZ"/>
</dbReference>
<reference evidence="2" key="1">
    <citation type="journal article" date="2014" name="Nat. Commun.">
        <title>The emerging biofuel crop Camelina sativa retains a highly undifferentiated hexaploid genome structure.</title>
        <authorList>
            <person name="Kagale S."/>
            <person name="Koh C."/>
            <person name="Nixon J."/>
            <person name="Bollina V."/>
            <person name="Clarke W.E."/>
            <person name="Tuteja R."/>
            <person name="Spillane C."/>
            <person name="Robinson S.J."/>
            <person name="Links M.G."/>
            <person name="Clarke C."/>
            <person name="Higgins E.E."/>
            <person name="Huebert T."/>
            <person name="Sharpe A.G."/>
            <person name="Parkin I.A."/>
        </authorList>
    </citation>
    <scope>NUCLEOTIDE SEQUENCE [LARGE SCALE GENOMIC DNA]</scope>
    <source>
        <strain evidence="2">cv. DH55</strain>
    </source>
</reference>
<gene>
    <name evidence="3" type="primary">LOC104699832</name>
</gene>
<proteinExistence type="predicted"/>
<dbReference type="PANTHER" id="PTHR31065:SF1">
    <property type="entry name" value="OS09G0116050 PROTEIN"/>
    <property type="match status" value="1"/>
</dbReference>
<organism evidence="2 3">
    <name type="scientific">Camelina sativa</name>
    <name type="common">False flax</name>
    <name type="synonym">Myagrum sativum</name>
    <dbReference type="NCBI Taxonomy" id="90675"/>
    <lineage>
        <taxon>Eukaryota</taxon>
        <taxon>Viridiplantae</taxon>
        <taxon>Streptophyta</taxon>
        <taxon>Embryophyta</taxon>
        <taxon>Tracheophyta</taxon>
        <taxon>Spermatophyta</taxon>
        <taxon>Magnoliopsida</taxon>
        <taxon>eudicotyledons</taxon>
        <taxon>Gunneridae</taxon>
        <taxon>Pentapetalae</taxon>
        <taxon>rosids</taxon>
        <taxon>malvids</taxon>
        <taxon>Brassicales</taxon>
        <taxon>Brassicaceae</taxon>
        <taxon>Camelineae</taxon>
        <taxon>Camelina</taxon>
    </lineage>
</organism>
<sequence>MIQSGEFPAWLEVLLKDKFFNACLDHEDVKKNEKNILCIDCCLSICPHCLSSHTSHRLLQIRRYVYRDVLRVDDGSKLMDCSSIQPYITNSSKVVFINERPQSRQFRGSGNICITCDRSLQSPYLFCSLSCKISDVIMRQRALSGFLRVCNVLDLTDEVTTTTPSSTLEPTGSTRTSSESGGNAPGGVGDMFWCQALACTATTEIVRKKRSSLSTSCRRVTEEVVSTTNTEAPANFLNRRKNTPPQRAPLY</sequence>
<evidence type="ECO:0000313" key="2">
    <source>
        <dbReference type="Proteomes" id="UP000694864"/>
    </source>
</evidence>
<reference evidence="3" key="2">
    <citation type="submission" date="2025-08" db="UniProtKB">
        <authorList>
            <consortium name="RefSeq"/>
        </authorList>
    </citation>
    <scope>IDENTIFICATION</scope>
    <source>
        <tissue evidence="3">Leaf</tissue>
    </source>
</reference>
<dbReference type="Proteomes" id="UP000694864">
    <property type="component" value="Chromosome 7"/>
</dbReference>
<feature type="compositionally biased region" description="Low complexity" evidence="1">
    <location>
        <begin position="161"/>
        <end position="182"/>
    </location>
</feature>
<keyword evidence="2" id="KW-1185">Reference proteome</keyword>
<dbReference type="RefSeq" id="XP_010413530.1">
    <property type="nucleotide sequence ID" value="XM_010415228.2"/>
</dbReference>
<feature type="region of interest" description="Disordered" evidence="1">
    <location>
        <begin position="161"/>
        <end position="183"/>
    </location>
</feature>
<evidence type="ECO:0000313" key="3">
    <source>
        <dbReference type="RefSeq" id="XP_010413530.1"/>
    </source>
</evidence>
<dbReference type="PANTHER" id="PTHR31065">
    <property type="entry name" value="PLATZ TRANSCRIPTION FACTOR FAMILY PROTEIN"/>
    <property type="match status" value="1"/>
</dbReference>
<dbReference type="GeneID" id="104699832"/>
<protein>
    <submittedName>
        <fullName evidence="3">Uncharacterized protein LOC104699832</fullName>
    </submittedName>
</protein>
<accession>A0ABM0SMT5</accession>
<dbReference type="Pfam" id="PF04640">
    <property type="entry name" value="PLATZ"/>
    <property type="match status" value="1"/>
</dbReference>